<keyword evidence="4" id="KW-1185">Reference proteome</keyword>
<evidence type="ECO:0000259" key="2">
    <source>
        <dbReference type="Pfam" id="PF22725"/>
    </source>
</evidence>
<evidence type="ECO:0000259" key="1">
    <source>
        <dbReference type="Pfam" id="PF01408"/>
    </source>
</evidence>
<feature type="domain" description="GFO/IDH/MocA-like oxidoreductase" evidence="2">
    <location>
        <begin position="132"/>
        <end position="253"/>
    </location>
</feature>
<dbReference type="PANTHER" id="PTHR43249:SF1">
    <property type="entry name" value="D-GLUCOSIDE 3-DEHYDROGENASE"/>
    <property type="match status" value="1"/>
</dbReference>
<feature type="domain" description="Gfo/Idh/MocA-like oxidoreductase N-terminal" evidence="1">
    <location>
        <begin position="4"/>
        <end position="124"/>
    </location>
</feature>
<dbReference type="Proteomes" id="UP001225316">
    <property type="component" value="Unassembled WGS sequence"/>
</dbReference>
<dbReference type="Gene3D" id="3.30.360.10">
    <property type="entry name" value="Dihydrodipicolinate Reductase, domain 2"/>
    <property type="match status" value="1"/>
</dbReference>
<dbReference type="InterPro" id="IPR055170">
    <property type="entry name" value="GFO_IDH_MocA-like_dom"/>
</dbReference>
<dbReference type="PANTHER" id="PTHR43249">
    <property type="entry name" value="UDP-N-ACETYL-2-AMINO-2-DEOXY-D-GLUCURONATE OXIDASE"/>
    <property type="match status" value="1"/>
</dbReference>
<sequence>METIQWGILGCGNVTEVKSGPALQKVPGSSVVAVMRRDGPKAADYAQRHGIARWYDSAEALIHDPQVNAVYIATPPGSHCELALQVAAAGKPCYVEKPMARNATECQKMIDAFTAADRPLFVAYYRRGLPHFNKVKSLIDNHQFGALRSLHYRYACGQQRTGTPDSWRFQPELSGGGLFWDLGSHALDLFDWWLGPLQSVRGHMLHGSKGSPVEELVAMTATTDAGVSVSGDWNFISSQYRDQIELQFEQAQITCSVFGSTELRIVSEDGEEEILDYPHSENIQFGLISNVVECLQTGSSAWSTADSATRTNAVIDKIAKQ</sequence>
<dbReference type="EMBL" id="JARXHW010000017">
    <property type="protein sequence ID" value="MDQ8207645.1"/>
    <property type="molecule type" value="Genomic_DNA"/>
</dbReference>
<dbReference type="RefSeq" id="WP_308949854.1">
    <property type="nucleotide sequence ID" value="NZ_JARXHW010000017.1"/>
</dbReference>
<evidence type="ECO:0000313" key="3">
    <source>
        <dbReference type="EMBL" id="MDQ8207645.1"/>
    </source>
</evidence>
<gene>
    <name evidence="3" type="ORF">QEH52_09005</name>
</gene>
<dbReference type="Gene3D" id="3.40.50.720">
    <property type="entry name" value="NAD(P)-binding Rossmann-like Domain"/>
    <property type="match status" value="1"/>
</dbReference>
<dbReference type="InterPro" id="IPR000683">
    <property type="entry name" value="Gfo/Idh/MocA-like_OxRdtase_N"/>
</dbReference>
<evidence type="ECO:0000313" key="4">
    <source>
        <dbReference type="Proteomes" id="UP001225316"/>
    </source>
</evidence>
<dbReference type="InterPro" id="IPR036291">
    <property type="entry name" value="NAD(P)-bd_dom_sf"/>
</dbReference>
<accession>A0ABU1AU25</accession>
<dbReference type="Pfam" id="PF01408">
    <property type="entry name" value="GFO_IDH_MocA"/>
    <property type="match status" value="1"/>
</dbReference>
<dbReference type="Pfam" id="PF22725">
    <property type="entry name" value="GFO_IDH_MocA_C3"/>
    <property type="match status" value="1"/>
</dbReference>
<comment type="caution">
    <text evidence="3">The sequence shown here is derived from an EMBL/GenBank/DDBJ whole genome shotgun (WGS) entry which is preliminary data.</text>
</comment>
<proteinExistence type="predicted"/>
<name>A0ABU1AU25_9BACT</name>
<reference evidence="3 4" key="1">
    <citation type="submission" date="2023-04" db="EMBL/GenBank/DDBJ databases">
        <title>A novel bacteria isolated from coastal sediment.</title>
        <authorList>
            <person name="Liu X.-J."/>
            <person name="Du Z.-J."/>
        </authorList>
    </citation>
    <scope>NUCLEOTIDE SEQUENCE [LARGE SCALE GENOMIC DNA]</scope>
    <source>
        <strain evidence="3 4">SDUM461003</strain>
    </source>
</reference>
<dbReference type="InterPro" id="IPR052515">
    <property type="entry name" value="Gfo/Idh/MocA_Oxidoreductase"/>
</dbReference>
<dbReference type="SUPFAM" id="SSF51735">
    <property type="entry name" value="NAD(P)-binding Rossmann-fold domains"/>
    <property type="match status" value="1"/>
</dbReference>
<organism evidence="3 4">
    <name type="scientific">Thalassobacterium maritimum</name>
    <dbReference type="NCBI Taxonomy" id="3041265"/>
    <lineage>
        <taxon>Bacteria</taxon>
        <taxon>Pseudomonadati</taxon>
        <taxon>Verrucomicrobiota</taxon>
        <taxon>Opitutia</taxon>
        <taxon>Puniceicoccales</taxon>
        <taxon>Coraliomargaritaceae</taxon>
        <taxon>Thalassobacterium</taxon>
    </lineage>
</organism>
<dbReference type="SUPFAM" id="SSF55347">
    <property type="entry name" value="Glyceraldehyde-3-phosphate dehydrogenase-like, C-terminal domain"/>
    <property type="match status" value="1"/>
</dbReference>
<protein>
    <submittedName>
        <fullName evidence="3">Gfo/Idh/MocA family oxidoreductase</fullName>
    </submittedName>
</protein>